<feature type="compositionally biased region" description="Polar residues" evidence="1">
    <location>
        <begin position="32"/>
        <end position="53"/>
    </location>
</feature>
<proteinExistence type="predicted"/>
<dbReference type="EMBL" id="AGNL01027919">
    <property type="protein sequence ID" value="EJK57534.1"/>
    <property type="molecule type" value="Genomic_DNA"/>
</dbReference>
<comment type="caution">
    <text evidence="2">The sequence shown here is derived from an EMBL/GenBank/DDBJ whole genome shotgun (WGS) entry which is preliminary data.</text>
</comment>
<keyword evidence="3" id="KW-1185">Reference proteome</keyword>
<protein>
    <submittedName>
        <fullName evidence="2">Uncharacterized protein</fullName>
    </submittedName>
</protein>
<dbReference type="Proteomes" id="UP000266841">
    <property type="component" value="Unassembled WGS sequence"/>
</dbReference>
<evidence type="ECO:0000313" key="2">
    <source>
        <dbReference type="EMBL" id="EJK57534.1"/>
    </source>
</evidence>
<reference evidence="2 3" key="1">
    <citation type="journal article" date="2012" name="Genome Biol.">
        <title>Genome and low-iron response of an oceanic diatom adapted to chronic iron limitation.</title>
        <authorList>
            <person name="Lommer M."/>
            <person name="Specht M."/>
            <person name="Roy A.S."/>
            <person name="Kraemer L."/>
            <person name="Andreson R."/>
            <person name="Gutowska M.A."/>
            <person name="Wolf J."/>
            <person name="Bergner S.V."/>
            <person name="Schilhabel M.B."/>
            <person name="Klostermeier U.C."/>
            <person name="Beiko R.G."/>
            <person name="Rosenstiel P."/>
            <person name="Hippler M."/>
            <person name="Laroche J."/>
        </authorList>
    </citation>
    <scope>NUCLEOTIDE SEQUENCE [LARGE SCALE GENOMIC DNA]</scope>
    <source>
        <strain evidence="2 3">CCMP1005</strain>
    </source>
</reference>
<name>K0RYH9_THAOC</name>
<accession>K0RYH9</accession>
<feature type="region of interest" description="Disordered" evidence="1">
    <location>
        <begin position="1"/>
        <end position="104"/>
    </location>
</feature>
<organism evidence="2 3">
    <name type="scientific">Thalassiosira oceanica</name>
    <name type="common">Marine diatom</name>
    <dbReference type="NCBI Taxonomy" id="159749"/>
    <lineage>
        <taxon>Eukaryota</taxon>
        <taxon>Sar</taxon>
        <taxon>Stramenopiles</taxon>
        <taxon>Ochrophyta</taxon>
        <taxon>Bacillariophyta</taxon>
        <taxon>Coscinodiscophyceae</taxon>
        <taxon>Thalassiosirophycidae</taxon>
        <taxon>Thalassiosirales</taxon>
        <taxon>Thalassiosiraceae</taxon>
        <taxon>Thalassiosira</taxon>
    </lineage>
</organism>
<sequence>MSPTGRTSEVQKGRCDSVDDADLSLPDPPSSTKTSANSTWGENQPCRQTTPPRVSSDPTATSARSSATSFLAKGPASPCPRSRTDRKPTSPTSAPPRTPPPLMS</sequence>
<evidence type="ECO:0000313" key="3">
    <source>
        <dbReference type="Proteomes" id="UP000266841"/>
    </source>
</evidence>
<evidence type="ECO:0000256" key="1">
    <source>
        <dbReference type="SAM" id="MobiDB-lite"/>
    </source>
</evidence>
<feature type="compositionally biased region" description="Low complexity" evidence="1">
    <location>
        <begin position="55"/>
        <end position="69"/>
    </location>
</feature>
<dbReference type="AlphaFoldDB" id="K0RYH9"/>
<gene>
    <name evidence="2" type="ORF">THAOC_22411</name>
</gene>
<feature type="compositionally biased region" description="Pro residues" evidence="1">
    <location>
        <begin position="93"/>
        <end position="104"/>
    </location>
</feature>